<dbReference type="Pfam" id="PF00152">
    <property type="entry name" value="tRNA-synt_2"/>
    <property type="match status" value="1"/>
</dbReference>
<comment type="similarity">
    <text evidence="1 7">Belongs to the class-II aminoacyl-tRNA synthetase family. Type 1 subfamily.</text>
</comment>
<evidence type="ECO:0000256" key="1">
    <source>
        <dbReference type="ARBA" id="ARBA00006303"/>
    </source>
</evidence>
<dbReference type="InterPro" id="IPR047089">
    <property type="entry name" value="Asp-tRNA-ligase_1_N"/>
</dbReference>
<dbReference type="EMBL" id="JBHUDD010000051">
    <property type="protein sequence ID" value="MFD1509457.1"/>
    <property type="molecule type" value="Genomic_DNA"/>
</dbReference>
<comment type="caution">
    <text evidence="7">Lacks conserved residue(s) required for the propagation of feature annotation.</text>
</comment>
<dbReference type="NCBIfam" id="TIGR00459">
    <property type="entry name" value="aspS_bact"/>
    <property type="match status" value="1"/>
</dbReference>
<dbReference type="SUPFAM" id="SSF50249">
    <property type="entry name" value="Nucleic acid-binding proteins"/>
    <property type="match status" value="1"/>
</dbReference>
<evidence type="ECO:0000256" key="5">
    <source>
        <dbReference type="ARBA" id="ARBA00022917"/>
    </source>
</evidence>
<comment type="subcellular location">
    <subcellularLocation>
        <location evidence="7">Cytoplasm</location>
    </subcellularLocation>
</comment>
<accession>A0ABW4EEC0</accession>
<dbReference type="InterPro" id="IPR004115">
    <property type="entry name" value="GAD-like_sf"/>
</dbReference>
<evidence type="ECO:0000313" key="9">
    <source>
        <dbReference type="EMBL" id="MFD1509457.1"/>
    </source>
</evidence>
<feature type="binding site" evidence="7">
    <location>
        <begin position="221"/>
        <end position="223"/>
    </location>
    <ligand>
        <name>ATP</name>
        <dbReference type="ChEBI" id="CHEBI:30616"/>
    </ligand>
</feature>
<comment type="function">
    <text evidence="7">Aspartyl-tRNA synthetase with relaxed tRNA specificity since it is able to aspartylate not only its cognate tRNA(Asp) but also tRNA(Asn). Reaction proceeds in two steps: L-aspartate is first activated by ATP to form Asp-AMP and then transferred to the acceptor end of tRNA(Asp/Asn).</text>
</comment>
<dbReference type="SUPFAM" id="SSF55261">
    <property type="entry name" value="GAD domain-like"/>
    <property type="match status" value="2"/>
</dbReference>
<gene>
    <name evidence="7 9" type="primary">aspS</name>
    <name evidence="9" type="ORF">ACFTOW_08590</name>
</gene>
<keyword evidence="5 7" id="KW-0648">Protein biosynthesis</keyword>
<evidence type="ECO:0000256" key="3">
    <source>
        <dbReference type="ARBA" id="ARBA00022741"/>
    </source>
</evidence>
<comment type="catalytic activity">
    <reaction evidence="7">
        <text>tRNA(Asx) + L-aspartate + ATP = L-aspartyl-tRNA(Asx) + AMP + diphosphate</text>
        <dbReference type="Rhea" id="RHEA:18349"/>
        <dbReference type="Rhea" id="RHEA-COMP:9710"/>
        <dbReference type="Rhea" id="RHEA-COMP:9711"/>
        <dbReference type="ChEBI" id="CHEBI:29991"/>
        <dbReference type="ChEBI" id="CHEBI:30616"/>
        <dbReference type="ChEBI" id="CHEBI:33019"/>
        <dbReference type="ChEBI" id="CHEBI:78442"/>
        <dbReference type="ChEBI" id="CHEBI:78516"/>
        <dbReference type="ChEBI" id="CHEBI:456215"/>
        <dbReference type="EC" id="6.1.1.23"/>
    </reaction>
</comment>
<evidence type="ECO:0000256" key="4">
    <source>
        <dbReference type="ARBA" id="ARBA00022840"/>
    </source>
</evidence>
<dbReference type="SUPFAM" id="SSF55681">
    <property type="entry name" value="Class II aaRS and biotin synthetases"/>
    <property type="match status" value="1"/>
</dbReference>
<sequence>MHAFRSHTCAELTKQNVGQTVRLSGWVHRVRDHGGVLFIDLRDHYGMTQVLCDPDSAVFADVEKVRSEWCIRIDGEVKARDASLVNPKLPTGEIEVYIRGIEVLGAAAELPLMVFGDQEYPEETRLRYRYLDLRREAMQRNMTLRSDVVASMRRRMWDQGFREYQTPIITASSPEGARDFLVPSRLHPGKFYALPQAPQQFKQLIMVSGFDKYFQIAPCFRDEDPRADRSPTDFYQLDMEMSFVEQQDVFDTIQPVVAGIFEEFGGGKTVDAEWPQISYRDSALWYGTDKPDLRNPIKMQDCSDHFRGSGFAIFAKLLEQEGTEVRAIPAPGGGSRKFCDRMNAFAQKEGLPGMGYIFWRESLSADINKRAAELLKKWDVEGVVSNMEDVDDFLTEFNDEVLMGAEYARRQQAIADAKKAGDKEKVAFLTRAYTMEAAGPLAKNIGPERTEAIRQQLGLGVGDAAFFLGGKPQAFERVAGKARDVIGLELGLTDLNRFAFAWIVDFPMYEADEESGRVDFSHNPFSMPQGGLEALQGDPLNVLGYQYDLACNGYELISGAIRNHKLDIMIKAFELAGYGEAEVRKRFGGMVNAFQYGAPPHGGCAAGIDRIVMLLAEEQNIREVIMFPMNQRAEDLMMAAPSDPDSDQLMELGLRVIPQE</sequence>
<dbReference type="CDD" id="cd04317">
    <property type="entry name" value="EcAspRS_like_N"/>
    <property type="match status" value="1"/>
</dbReference>
<dbReference type="InterPro" id="IPR006195">
    <property type="entry name" value="aa-tRNA-synth_II"/>
</dbReference>
<keyword evidence="2 7" id="KW-0436">Ligase</keyword>
<dbReference type="Gene3D" id="2.40.50.140">
    <property type="entry name" value="Nucleic acid-binding proteins"/>
    <property type="match status" value="1"/>
</dbReference>
<dbReference type="RefSeq" id="WP_379914655.1">
    <property type="nucleotide sequence ID" value="NZ_JBHUDD010000051.1"/>
</dbReference>
<reference evidence="10" key="1">
    <citation type="journal article" date="2019" name="Int. J. Syst. Evol. Microbiol.">
        <title>The Global Catalogue of Microorganisms (GCM) 10K type strain sequencing project: providing services to taxonomists for standard genome sequencing and annotation.</title>
        <authorList>
            <consortium name="The Broad Institute Genomics Platform"/>
            <consortium name="The Broad Institute Genome Sequencing Center for Infectious Disease"/>
            <person name="Wu L."/>
            <person name="Ma J."/>
        </authorList>
    </citation>
    <scope>NUCLEOTIDE SEQUENCE [LARGE SCALE GENOMIC DNA]</scope>
    <source>
        <strain evidence="10">CGMCC 1.12477</strain>
    </source>
</reference>
<dbReference type="InterPro" id="IPR004524">
    <property type="entry name" value="Asp-tRNA-ligase_1"/>
</dbReference>
<dbReference type="InterPro" id="IPR004364">
    <property type="entry name" value="Aa-tRNA-synt_II"/>
</dbReference>
<evidence type="ECO:0000259" key="8">
    <source>
        <dbReference type="PROSITE" id="PS50862"/>
    </source>
</evidence>
<dbReference type="InterPro" id="IPR045864">
    <property type="entry name" value="aa-tRNA-synth_II/BPL/LPL"/>
</dbReference>
<dbReference type="NCBIfam" id="NF001750">
    <property type="entry name" value="PRK00476.1"/>
    <property type="match status" value="1"/>
</dbReference>
<evidence type="ECO:0000313" key="10">
    <source>
        <dbReference type="Proteomes" id="UP001597186"/>
    </source>
</evidence>
<evidence type="ECO:0000256" key="2">
    <source>
        <dbReference type="ARBA" id="ARBA00022598"/>
    </source>
</evidence>
<dbReference type="InterPro" id="IPR004365">
    <property type="entry name" value="NA-bd_OB_tRNA"/>
</dbReference>
<evidence type="ECO:0000256" key="7">
    <source>
        <dbReference type="HAMAP-Rule" id="MF_00044"/>
    </source>
</evidence>
<comment type="subunit">
    <text evidence="7">Homodimer.</text>
</comment>
<dbReference type="PANTHER" id="PTHR22594">
    <property type="entry name" value="ASPARTYL/LYSYL-TRNA SYNTHETASE"/>
    <property type="match status" value="1"/>
</dbReference>
<feature type="binding site" evidence="7">
    <location>
        <position position="175"/>
    </location>
    <ligand>
        <name>L-aspartate</name>
        <dbReference type="ChEBI" id="CHEBI:29991"/>
    </ligand>
</feature>
<evidence type="ECO:0000256" key="6">
    <source>
        <dbReference type="ARBA" id="ARBA00023146"/>
    </source>
</evidence>
<dbReference type="Gene3D" id="3.30.930.10">
    <property type="entry name" value="Bira Bifunctional Protein, Domain 2"/>
    <property type="match status" value="2"/>
</dbReference>
<feature type="region of interest" description="Aspartate" evidence="7">
    <location>
        <begin position="199"/>
        <end position="202"/>
    </location>
</feature>
<dbReference type="EC" id="6.1.1.23" evidence="7"/>
<feature type="binding site" evidence="7">
    <location>
        <position position="555"/>
    </location>
    <ligand>
        <name>ATP</name>
        <dbReference type="ChEBI" id="CHEBI:30616"/>
    </ligand>
</feature>
<dbReference type="PANTHER" id="PTHR22594:SF5">
    <property type="entry name" value="ASPARTATE--TRNA LIGASE, MITOCHONDRIAL"/>
    <property type="match status" value="1"/>
</dbReference>
<comment type="caution">
    <text evidence="9">The sequence shown here is derived from an EMBL/GenBank/DDBJ whole genome shotgun (WGS) entry which is preliminary data.</text>
</comment>
<keyword evidence="10" id="KW-1185">Reference proteome</keyword>
<protein>
    <recommendedName>
        <fullName evidence="7">Aspartate--tRNA(Asp/Asn) ligase</fullName>
        <ecNumber evidence="7">6.1.1.23</ecNumber>
    </recommendedName>
    <alternativeName>
        <fullName evidence="7">Aspartyl-tRNA synthetase</fullName>
        <shortName evidence="7">AspRS</shortName>
    </alternativeName>
    <alternativeName>
        <fullName evidence="7">Non-discriminating aspartyl-tRNA synthetase</fullName>
        <shortName evidence="7">ND-AspRS</shortName>
    </alternativeName>
</protein>
<feature type="domain" description="Aminoacyl-transfer RNA synthetases class-II family profile" evidence="8">
    <location>
        <begin position="144"/>
        <end position="628"/>
    </location>
</feature>
<dbReference type="InterPro" id="IPR002312">
    <property type="entry name" value="Asp/Asn-tRNA-synth_IIb"/>
</dbReference>
<dbReference type="HAMAP" id="MF_00044">
    <property type="entry name" value="Asp_tRNA_synth_type1"/>
    <property type="match status" value="1"/>
</dbReference>
<dbReference type="PROSITE" id="PS50862">
    <property type="entry name" value="AA_TRNA_LIGASE_II"/>
    <property type="match status" value="1"/>
</dbReference>
<proteinExistence type="inferred from homology"/>
<name>A0ABW4EEC0_9RHOB</name>
<feature type="binding site" evidence="7">
    <location>
        <position position="221"/>
    </location>
    <ligand>
        <name>L-aspartate</name>
        <dbReference type="ChEBI" id="CHEBI:29991"/>
    </ligand>
</feature>
<dbReference type="InterPro" id="IPR012340">
    <property type="entry name" value="NA-bd_OB-fold"/>
</dbReference>
<feature type="binding site" evidence="7">
    <location>
        <position position="522"/>
    </location>
    <ligand>
        <name>L-aspartate</name>
        <dbReference type="ChEBI" id="CHEBI:29991"/>
    </ligand>
</feature>
<keyword evidence="7" id="KW-0963">Cytoplasm</keyword>
<dbReference type="Proteomes" id="UP001597186">
    <property type="component" value="Unassembled WGS sequence"/>
</dbReference>
<dbReference type="GO" id="GO:0004815">
    <property type="term" value="F:aspartate-tRNA ligase activity"/>
    <property type="evidence" value="ECO:0007669"/>
    <property type="project" value="UniProtKB-EC"/>
</dbReference>
<feature type="binding site" evidence="7">
    <location>
        <begin position="607"/>
        <end position="610"/>
    </location>
    <ligand>
        <name>ATP</name>
        <dbReference type="ChEBI" id="CHEBI:30616"/>
    </ligand>
</feature>
<dbReference type="Pfam" id="PF01336">
    <property type="entry name" value="tRNA_anti-codon"/>
    <property type="match status" value="1"/>
</dbReference>
<feature type="binding site" evidence="7">
    <location>
        <position position="562"/>
    </location>
    <ligand>
        <name>L-aspartate</name>
        <dbReference type="ChEBI" id="CHEBI:29991"/>
    </ligand>
</feature>
<dbReference type="PRINTS" id="PR01042">
    <property type="entry name" value="TRNASYNTHASP"/>
</dbReference>
<keyword evidence="3 7" id="KW-0547">Nucleotide-binding</keyword>
<keyword evidence="6 7" id="KW-0030">Aminoacyl-tRNA synthetase</keyword>
<keyword evidence="4 7" id="KW-0067">ATP-binding</keyword>
<feature type="site" description="Important for tRNA non-discrimination" evidence="7">
    <location>
        <position position="33"/>
    </location>
</feature>
<organism evidence="9 10">
    <name type="scientific">Lacimonas salitolerans</name>
    <dbReference type="NCBI Taxonomy" id="1323750"/>
    <lineage>
        <taxon>Bacteria</taxon>
        <taxon>Pseudomonadati</taxon>
        <taxon>Pseudomonadota</taxon>
        <taxon>Alphaproteobacteria</taxon>
        <taxon>Rhodobacterales</taxon>
        <taxon>Paracoccaceae</taxon>
        <taxon>Lacimonas</taxon>
    </lineage>
</organism>